<keyword evidence="3" id="KW-0547">Nucleotide-binding</keyword>
<evidence type="ECO:0000256" key="1">
    <source>
        <dbReference type="ARBA" id="ARBA00004141"/>
    </source>
</evidence>
<feature type="compositionally biased region" description="Polar residues" evidence="7">
    <location>
        <begin position="29"/>
        <end position="44"/>
    </location>
</feature>
<dbReference type="PROSITE" id="PS50893">
    <property type="entry name" value="ABC_TRANSPORTER_2"/>
    <property type="match status" value="1"/>
</dbReference>
<dbReference type="EMBL" id="JADGJD010002363">
    <property type="protein sequence ID" value="KAJ3032995.1"/>
    <property type="molecule type" value="Genomic_DNA"/>
</dbReference>
<dbReference type="PROSITE" id="PS00211">
    <property type="entry name" value="ABC_TRANSPORTER_1"/>
    <property type="match status" value="1"/>
</dbReference>
<dbReference type="InterPro" id="IPR003593">
    <property type="entry name" value="AAA+_ATPase"/>
</dbReference>
<dbReference type="Pfam" id="PF00664">
    <property type="entry name" value="ABC_membrane"/>
    <property type="match status" value="1"/>
</dbReference>
<keyword evidence="4" id="KW-0067">ATP-binding</keyword>
<evidence type="ECO:0000259" key="9">
    <source>
        <dbReference type="PROSITE" id="PS50893"/>
    </source>
</evidence>
<protein>
    <submittedName>
        <fullName evidence="11">Uncharacterized protein</fullName>
    </submittedName>
</protein>
<evidence type="ECO:0000256" key="3">
    <source>
        <dbReference type="ARBA" id="ARBA00022741"/>
    </source>
</evidence>
<dbReference type="GO" id="GO:0016887">
    <property type="term" value="F:ATP hydrolysis activity"/>
    <property type="evidence" value="ECO:0007669"/>
    <property type="project" value="InterPro"/>
</dbReference>
<dbReference type="GO" id="GO:0005524">
    <property type="term" value="F:ATP binding"/>
    <property type="evidence" value="ECO:0007669"/>
    <property type="project" value="UniProtKB-KW"/>
</dbReference>
<keyword evidence="6 8" id="KW-0472">Membrane</keyword>
<feature type="transmembrane region" description="Helical" evidence="8">
    <location>
        <begin position="132"/>
        <end position="153"/>
    </location>
</feature>
<comment type="subcellular location">
    <subcellularLocation>
        <location evidence="1">Membrane</location>
        <topology evidence="1">Multi-pass membrane protein</topology>
    </subcellularLocation>
</comment>
<dbReference type="PROSITE" id="PS50929">
    <property type="entry name" value="ABC_TM1F"/>
    <property type="match status" value="1"/>
</dbReference>
<evidence type="ECO:0000256" key="7">
    <source>
        <dbReference type="SAM" id="MobiDB-lite"/>
    </source>
</evidence>
<evidence type="ECO:0000256" key="5">
    <source>
        <dbReference type="ARBA" id="ARBA00022989"/>
    </source>
</evidence>
<evidence type="ECO:0000256" key="8">
    <source>
        <dbReference type="SAM" id="Phobius"/>
    </source>
</evidence>
<dbReference type="PANTHER" id="PTHR43394:SF1">
    <property type="entry name" value="ATP-BINDING CASSETTE SUB-FAMILY B MEMBER 10, MITOCHONDRIAL"/>
    <property type="match status" value="1"/>
</dbReference>
<evidence type="ECO:0000256" key="6">
    <source>
        <dbReference type="ARBA" id="ARBA00023136"/>
    </source>
</evidence>
<proteinExistence type="predicted"/>
<dbReference type="GO" id="GO:0015421">
    <property type="term" value="F:ABC-type oligopeptide transporter activity"/>
    <property type="evidence" value="ECO:0007669"/>
    <property type="project" value="TreeGrafter"/>
</dbReference>
<dbReference type="InterPro" id="IPR011527">
    <property type="entry name" value="ABC1_TM_dom"/>
</dbReference>
<keyword evidence="2 8" id="KW-0812">Transmembrane</keyword>
<dbReference type="AlphaFoldDB" id="A0AAD5WZR2"/>
<accession>A0AAD5WZR2</accession>
<comment type="caution">
    <text evidence="11">The sequence shown here is derived from an EMBL/GenBank/DDBJ whole genome shotgun (WGS) entry which is preliminary data.</text>
</comment>
<dbReference type="InterPro" id="IPR039421">
    <property type="entry name" value="Type_1_exporter"/>
</dbReference>
<feature type="transmembrane region" description="Helical" evidence="8">
    <location>
        <begin position="228"/>
        <end position="249"/>
    </location>
</feature>
<gene>
    <name evidence="11" type="ORF">HK097_005010</name>
</gene>
<feature type="non-terminal residue" evidence="11">
    <location>
        <position position="1"/>
    </location>
</feature>
<feature type="transmembrane region" description="Helical" evidence="8">
    <location>
        <begin position="343"/>
        <end position="373"/>
    </location>
</feature>
<dbReference type="CDD" id="cd18577">
    <property type="entry name" value="ABC_6TM_Pgp_ABCB1_D1_like"/>
    <property type="match status" value="1"/>
</dbReference>
<feature type="transmembrane region" description="Helical" evidence="8">
    <location>
        <begin position="75"/>
        <end position="99"/>
    </location>
</feature>
<feature type="region of interest" description="Disordered" evidence="7">
    <location>
        <begin position="29"/>
        <end position="52"/>
    </location>
</feature>
<feature type="domain" description="ABC transmembrane type-1" evidence="10">
    <location>
        <begin position="80"/>
        <end position="371"/>
    </location>
</feature>
<dbReference type="GO" id="GO:0090374">
    <property type="term" value="P:oligopeptide export from mitochondrion"/>
    <property type="evidence" value="ECO:0007669"/>
    <property type="project" value="TreeGrafter"/>
</dbReference>
<keyword evidence="5 8" id="KW-1133">Transmembrane helix</keyword>
<dbReference type="SUPFAM" id="SSF52540">
    <property type="entry name" value="P-loop containing nucleoside triphosphate hydrolases"/>
    <property type="match status" value="1"/>
</dbReference>
<feature type="transmembrane region" description="Helical" evidence="8">
    <location>
        <begin position="204"/>
        <end position="222"/>
    </location>
</feature>
<dbReference type="InterPro" id="IPR017871">
    <property type="entry name" value="ABC_transporter-like_CS"/>
</dbReference>
<evidence type="ECO:0000256" key="2">
    <source>
        <dbReference type="ARBA" id="ARBA00022692"/>
    </source>
</evidence>
<dbReference type="InterPro" id="IPR036640">
    <property type="entry name" value="ABC1_TM_sf"/>
</dbReference>
<dbReference type="Gene3D" id="3.40.50.300">
    <property type="entry name" value="P-loop containing nucleotide triphosphate hydrolases"/>
    <property type="match status" value="1"/>
</dbReference>
<dbReference type="Proteomes" id="UP001212841">
    <property type="component" value="Unassembled WGS sequence"/>
</dbReference>
<sequence>MADPEKPMAAPVALASTLLPLPEESLISISEPASQSGLEPTTTTDTKEDAQLPPPKINPIKSYLRLYSLSEPRDYLLISVGTITAILAGAPLPLMGLIFGDLVSEFAIDWSSANDSMRQEFLDTVDVKITQLLGVALCYFLLTFCYSTCWSLVGERLVHRLRVRVFEAYLAVGVETVLETEMGEISNHLTGEIQKIHEGTAEKVGLVIQSFSYFFIAYGIAFSRALTLTAVMFSIVPTFLLAMVIGAGLGQKFALSESTTFSSVATVVTESIADIRVVQSFLAGPYFAAKHDALLSRAEREGVKKGFAGAMTTGMVYFIAYAANSLAFWYGGKMILEGGLQDIGSVFAVIFIVIDSSFVIGIFAPFLMSFAVAASSGTKLLDLIERSSDPKLKHDTGTLTTPIEGHIELKDVVFHYPARPTQSVLKGVDMVFEKGKTTGIVGLSGSGKSTVVSLLQRFYSPTSGTITLDGNSLNDYNLHHLRTSTSIVLQDSILFDATVMENIAYGFSPDQLSSLSQSERDTICIESAKQSGIHNFIQTLKNGYSTHLHGKSGGLSGGQRQRLSLARALVRDPKILLLDEVTSALDSENKQLVNGAVERAKVGRTTVVVTHDLASLRGVDRVYV</sequence>
<dbReference type="InterPro" id="IPR003439">
    <property type="entry name" value="ABC_transporter-like_ATP-bd"/>
</dbReference>
<dbReference type="SMART" id="SM00382">
    <property type="entry name" value="AAA"/>
    <property type="match status" value="1"/>
</dbReference>
<dbReference type="Pfam" id="PF00005">
    <property type="entry name" value="ABC_tran"/>
    <property type="match status" value="1"/>
</dbReference>
<dbReference type="InterPro" id="IPR027417">
    <property type="entry name" value="P-loop_NTPase"/>
</dbReference>
<dbReference type="GO" id="GO:0005743">
    <property type="term" value="C:mitochondrial inner membrane"/>
    <property type="evidence" value="ECO:0007669"/>
    <property type="project" value="TreeGrafter"/>
</dbReference>
<reference evidence="11" key="1">
    <citation type="submission" date="2020-05" db="EMBL/GenBank/DDBJ databases">
        <title>Phylogenomic resolution of chytrid fungi.</title>
        <authorList>
            <person name="Stajich J.E."/>
            <person name="Amses K."/>
            <person name="Simmons R."/>
            <person name="Seto K."/>
            <person name="Myers J."/>
            <person name="Bonds A."/>
            <person name="Quandt C.A."/>
            <person name="Barry K."/>
            <person name="Liu P."/>
            <person name="Grigoriev I."/>
            <person name="Longcore J.E."/>
            <person name="James T.Y."/>
        </authorList>
    </citation>
    <scope>NUCLEOTIDE SEQUENCE</scope>
    <source>
        <strain evidence="11">JEL0318</strain>
    </source>
</reference>
<dbReference type="PANTHER" id="PTHR43394">
    <property type="entry name" value="ATP-DEPENDENT PERMEASE MDL1, MITOCHONDRIAL"/>
    <property type="match status" value="1"/>
</dbReference>
<dbReference type="SUPFAM" id="SSF90123">
    <property type="entry name" value="ABC transporter transmembrane region"/>
    <property type="match status" value="1"/>
</dbReference>
<evidence type="ECO:0000256" key="4">
    <source>
        <dbReference type="ARBA" id="ARBA00022840"/>
    </source>
</evidence>
<name>A0AAD5WZR2_9FUNG</name>
<evidence type="ECO:0000259" key="10">
    <source>
        <dbReference type="PROSITE" id="PS50929"/>
    </source>
</evidence>
<feature type="domain" description="ABC transporter" evidence="9">
    <location>
        <begin position="407"/>
        <end position="624"/>
    </location>
</feature>
<dbReference type="Gene3D" id="1.20.1560.10">
    <property type="entry name" value="ABC transporter type 1, transmembrane domain"/>
    <property type="match status" value="1"/>
</dbReference>
<evidence type="ECO:0000313" key="12">
    <source>
        <dbReference type="Proteomes" id="UP001212841"/>
    </source>
</evidence>
<feature type="transmembrane region" description="Helical" evidence="8">
    <location>
        <begin position="307"/>
        <end position="331"/>
    </location>
</feature>
<evidence type="ECO:0000313" key="11">
    <source>
        <dbReference type="EMBL" id="KAJ3032995.1"/>
    </source>
</evidence>
<organism evidence="11 12">
    <name type="scientific">Rhizophlyctis rosea</name>
    <dbReference type="NCBI Taxonomy" id="64517"/>
    <lineage>
        <taxon>Eukaryota</taxon>
        <taxon>Fungi</taxon>
        <taxon>Fungi incertae sedis</taxon>
        <taxon>Chytridiomycota</taxon>
        <taxon>Chytridiomycota incertae sedis</taxon>
        <taxon>Chytridiomycetes</taxon>
        <taxon>Rhizophlyctidales</taxon>
        <taxon>Rhizophlyctidaceae</taxon>
        <taxon>Rhizophlyctis</taxon>
    </lineage>
</organism>
<keyword evidence="12" id="KW-1185">Reference proteome</keyword>